<dbReference type="GO" id="GO:0006508">
    <property type="term" value="P:proteolysis"/>
    <property type="evidence" value="ECO:0007669"/>
    <property type="project" value="InterPro"/>
</dbReference>
<dbReference type="InterPro" id="IPR050228">
    <property type="entry name" value="Carboxylesterase_BioH"/>
</dbReference>
<dbReference type="PANTHER" id="PTHR43194:SF2">
    <property type="entry name" value="PEROXISOMAL MEMBRANE PROTEIN LPX1"/>
    <property type="match status" value="1"/>
</dbReference>
<name>A0A438MSX4_EXOME</name>
<comment type="similarity">
    <text evidence="1">Belongs to the peptidase S33 family.</text>
</comment>
<reference evidence="4 5" key="1">
    <citation type="submission" date="2017-03" db="EMBL/GenBank/DDBJ databases">
        <title>Genomes of endolithic fungi from Antarctica.</title>
        <authorList>
            <person name="Coleine C."/>
            <person name="Masonjones S."/>
            <person name="Stajich J.E."/>
        </authorList>
    </citation>
    <scope>NUCLEOTIDE SEQUENCE [LARGE SCALE GENOMIC DNA]</scope>
    <source>
        <strain evidence="4 5">CCFEE 6314</strain>
    </source>
</reference>
<dbReference type="VEuPathDB" id="FungiDB:PV10_09168"/>
<dbReference type="InterPro" id="IPR002410">
    <property type="entry name" value="Peptidase_S33"/>
</dbReference>
<comment type="caution">
    <text evidence="4">The sequence shown here is derived from an EMBL/GenBank/DDBJ whole genome shotgun (WGS) entry which is preliminary data.</text>
</comment>
<dbReference type="Pfam" id="PF00561">
    <property type="entry name" value="Abhydrolase_1"/>
    <property type="match status" value="1"/>
</dbReference>
<evidence type="ECO:0000256" key="1">
    <source>
        <dbReference type="ARBA" id="ARBA00010088"/>
    </source>
</evidence>
<organism evidence="4 5">
    <name type="scientific">Exophiala mesophila</name>
    <name type="common">Black yeast-like fungus</name>
    <dbReference type="NCBI Taxonomy" id="212818"/>
    <lineage>
        <taxon>Eukaryota</taxon>
        <taxon>Fungi</taxon>
        <taxon>Dikarya</taxon>
        <taxon>Ascomycota</taxon>
        <taxon>Pezizomycotina</taxon>
        <taxon>Eurotiomycetes</taxon>
        <taxon>Chaetothyriomycetidae</taxon>
        <taxon>Chaetothyriales</taxon>
        <taxon>Herpotrichiellaceae</taxon>
        <taxon>Exophiala</taxon>
    </lineage>
</organism>
<evidence type="ECO:0000313" key="5">
    <source>
        <dbReference type="Proteomes" id="UP000288859"/>
    </source>
</evidence>
<dbReference type="InterPro" id="IPR029058">
    <property type="entry name" value="AB_hydrolase_fold"/>
</dbReference>
<dbReference type="Gene3D" id="3.40.50.1820">
    <property type="entry name" value="alpha/beta hydrolase"/>
    <property type="match status" value="1"/>
</dbReference>
<gene>
    <name evidence="4" type="ORF">B0A52_08975</name>
</gene>
<dbReference type="NCBIfam" id="TIGR01250">
    <property type="entry name" value="pro_imino_pep_2"/>
    <property type="match status" value="1"/>
</dbReference>
<proteinExistence type="inferred from homology"/>
<dbReference type="PRINTS" id="PR00793">
    <property type="entry name" value="PROAMNOPTASE"/>
</dbReference>
<evidence type="ECO:0000259" key="3">
    <source>
        <dbReference type="Pfam" id="PF00561"/>
    </source>
</evidence>
<protein>
    <recommendedName>
        <fullName evidence="3">AB hydrolase-1 domain-containing protein</fullName>
    </recommendedName>
</protein>
<dbReference type="GO" id="GO:0008233">
    <property type="term" value="F:peptidase activity"/>
    <property type="evidence" value="ECO:0007669"/>
    <property type="project" value="InterPro"/>
</dbReference>
<feature type="domain" description="AB hydrolase-1" evidence="3">
    <location>
        <begin position="66"/>
        <end position="319"/>
    </location>
</feature>
<dbReference type="EMBL" id="NAJM01000056">
    <property type="protein sequence ID" value="RVX66782.1"/>
    <property type="molecule type" value="Genomic_DNA"/>
</dbReference>
<dbReference type="OrthoDB" id="190201at2759"/>
<evidence type="ECO:0000256" key="2">
    <source>
        <dbReference type="ARBA" id="ARBA00022801"/>
    </source>
</evidence>
<dbReference type="InterPro" id="IPR005945">
    <property type="entry name" value="Pro_imino_pep"/>
</dbReference>
<dbReference type="Proteomes" id="UP000288859">
    <property type="component" value="Unassembled WGS sequence"/>
</dbReference>
<dbReference type="AlphaFoldDB" id="A0A438MSX4"/>
<accession>A0A438MSX4</accession>
<keyword evidence="2" id="KW-0378">Hydrolase</keyword>
<dbReference type="PIRSF" id="PIRSF005539">
    <property type="entry name" value="Pept_S33_TRI_F1"/>
    <property type="match status" value="1"/>
</dbReference>
<dbReference type="PANTHER" id="PTHR43194">
    <property type="entry name" value="HYDROLASE ALPHA/BETA FOLD FAMILY"/>
    <property type="match status" value="1"/>
</dbReference>
<evidence type="ECO:0000313" key="4">
    <source>
        <dbReference type="EMBL" id="RVX66782.1"/>
    </source>
</evidence>
<dbReference type="InterPro" id="IPR000073">
    <property type="entry name" value="AB_hydrolase_1"/>
</dbReference>
<dbReference type="SUPFAM" id="SSF53474">
    <property type="entry name" value="alpha/beta-Hydrolases"/>
    <property type="match status" value="1"/>
</dbReference>
<sequence>MIPPVFSGIKPAQTLVVELVSLVGTQMTALKFETGVVPFNHPSLPSPCKTWYKIAGDLSSSASGRPLVVLHGGPGMAHNYLLPLTGLTSKHGIPVIFYDQIGGGLSTHYREKRLDNDFWTSNLFIAELDNLLLHLGIASDFDLLGQSWGGMLAAMFAIRGHPGLNRLILSNSPASMPLMVQSCNQWRSQLPDDIKDALSRHEADQSYDDPEYLSAVEYFYTLHLCRVLPFPKNLTDTLAYVEEDDTVYRTMNGPSEFTVVGSLKDWTIVDQIHKIKNETLLLNAEFDEVNDSCIHPFFSEMDKVKWYKFANASHCTMLEIPHEYNRVVAEFLLR</sequence>